<dbReference type="GO" id="GO:0004519">
    <property type="term" value="F:endonuclease activity"/>
    <property type="evidence" value="ECO:0007669"/>
    <property type="project" value="UniProtKB-KW"/>
</dbReference>
<dbReference type="Proteomes" id="UP000735302">
    <property type="component" value="Unassembled WGS sequence"/>
</dbReference>
<gene>
    <name evidence="1" type="ORF">PoB_004534900</name>
</gene>
<keyword evidence="1" id="KW-0540">Nuclease</keyword>
<sequence length="164" mass="18936">MKEGLVLFYVTTPKRLGSWSPISDREVVAKLVAKPSKLEIIQVYASTSDSEDVEVGKFYEKVEKGKGYLKFQGIIMIMGDVNAKVEDERVEDVVWPRGIGIVNERGSRLIEWCQINDFTITNTLCENHLRRQWTWKRPGDRSRNKMDYILIQIRCQKIQIIAGS</sequence>
<keyword evidence="2" id="KW-1185">Reference proteome</keyword>
<evidence type="ECO:0000313" key="1">
    <source>
        <dbReference type="EMBL" id="GFO18844.1"/>
    </source>
</evidence>
<reference evidence="1 2" key="1">
    <citation type="journal article" date="2021" name="Elife">
        <title>Chloroplast acquisition without the gene transfer in kleptoplastic sea slugs, Plakobranchus ocellatus.</title>
        <authorList>
            <person name="Maeda T."/>
            <person name="Takahashi S."/>
            <person name="Yoshida T."/>
            <person name="Shimamura S."/>
            <person name="Takaki Y."/>
            <person name="Nagai Y."/>
            <person name="Toyoda A."/>
            <person name="Suzuki Y."/>
            <person name="Arimoto A."/>
            <person name="Ishii H."/>
            <person name="Satoh N."/>
            <person name="Nishiyama T."/>
            <person name="Hasebe M."/>
            <person name="Maruyama T."/>
            <person name="Minagawa J."/>
            <person name="Obokata J."/>
            <person name="Shigenobu S."/>
        </authorList>
    </citation>
    <scope>NUCLEOTIDE SEQUENCE [LARGE SCALE GENOMIC DNA]</scope>
</reference>
<accession>A0AAV4BFI6</accession>
<dbReference type="Gene3D" id="3.60.10.10">
    <property type="entry name" value="Endonuclease/exonuclease/phosphatase"/>
    <property type="match status" value="1"/>
</dbReference>
<dbReference type="AlphaFoldDB" id="A0AAV4BFI6"/>
<dbReference type="EMBL" id="BLXT01004995">
    <property type="protein sequence ID" value="GFO18844.1"/>
    <property type="molecule type" value="Genomic_DNA"/>
</dbReference>
<keyword evidence="1" id="KW-0378">Hydrolase</keyword>
<protein>
    <submittedName>
        <fullName evidence="1">Endonuclease-reverse transcriptase</fullName>
    </submittedName>
</protein>
<name>A0AAV4BFI6_9GAST</name>
<dbReference type="SUPFAM" id="SSF56219">
    <property type="entry name" value="DNase I-like"/>
    <property type="match status" value="1"/>
</dbReference>
<evidence type="ECO:0000313" key="2">
    <source>
        <dbReference type="Proteomes" id="UP000735302"/>
    </source>
</evidence>
<keyword evidence="1" id="KW-0255">Endonuclease</keyword>
<organism evidence="1 2">
    <name type="scientific">Plakobranchus ocellatus</name>
    <dbReference type="NCBI Taxonomy" id="259542"/>
    <lineage>
        <taxon>Eukaryota</taxon>
        <taxon>Metazoa</taxon>
        <taxon>Spiralia</taxon>
        <taxon>Lophotrochozoa</taxon>
        <taxon>Mollusca</taxon>
        <taxon>Gastropoda</taxon>
        <taxon>Heterobranchia</taxon>
        <taxon>Euthyneura</taxon>
        <taxon>Panpulmonata</taxon>
        <taxon>Sacoglossa</taxon>
        <taxon>Placobranchoidea</taxon>
        <taxon>Plakobranchidae</taxon>
        <taxon>Plakobranchus</taxon>
    </lineage>
</organism>
<comment type="caution">
    <text evidence="1">The sequence shown here is derived from an EMBL/GenBank/DDBJ whole genome shotgun (WGS) entry which is preliminary data.</text>
</comment>
<proteinExistence type="predicted"/>
<dbReference type="InterPro" id="IPR036691">
    <property type="entry name" value="Endo/exonu/phosph_ase_sf"/>
</dbReference>